<evidence type="ECO:0000256" key="1">
    <source>
        <dbReference type="ARBA" id="ARBA00004141"/>
    </source>
</evidence>
<keyword evidence="8" id="KW-1185">Reference proteome</keyword>
<comment type="subcellular location">
    <subcellularLocation>
        <location evidence="1">Membrane</location>
        <topology evidence="1">Multi-pass membrane protein</topology>
    </subcellularLocation>
</comment>
<dbReference type="GO" id="GO:0022857">
    <property type="term" value="F:transmembrane transporter activity"/>
    <property type="evidence" value="ECO:0007669"/>
    <property type="project" value="InterPro"/>
</dbReference>
<dbReference type="STRING" id="1123380.SAMN02745199_0771"/>
<evidence type="ECO:0000313" key="7">
    <source>
        <dbReference type="EMBL" id="SHH32824.1"/>
    </source>
</evidence>
<dbReference type="CDD" id="cd06174">
    <property type="entry name" value="MFS"/>
    <property type="match status" value="1"/>
</dbReference>
<dbReference type="GO" id="GO:0016020">
    <property type="term" value="C:membrane"/>
    <property type="evidence" value="ECO:0007669"/>
    <property type="project" value="UniProtKB-SubCell"/>
</dbReference>
<dbReference type="InterPro" id="IPR011701">
    <property type="entry name" value="MFS"/>
</dbReference>
<dbReference type="Pfam" id="PF07690">
    <property type="entry name" value="MFS_1"/>
    <property type="match status" value="1"/>
</dbReference>
<feature type="transmembrane region" description="Helical" evidence="5">
    <location>
        <begin position="256"/>
        <end position="275"/>
    </location>
</feature>
<keyword evidence="3 5" id="KW-1133">Transmembrane helix</keyword>
<name>A0A1M5S2W6_9BACT</name>
<evidence type="ECO:0000256" key="4">
    <source>
        <dbReference type="ARBA" id="ARBA00023136"/>
    </source>
</evidence>
<gene>
    <name evidence="7" type="ORF">SAMN02745199_0771</name>
</gene>
<keyword evidence="2 5" id="KW-0812">Transmembrane</keyword>
<dbReference type="Gene3D" id="1.20.1250.20">
    <property type="entry name" value="MFS general substrate transporter like domains"/>
    <property type="match status" value="1"/>
</dbReference>
<dbReference type="InterPro" id="IPR005829">
    <property type="entry name" value="Sugar_transporter_CS"/>
</dbReference>
<feature type="transmembrane region" description="Helical" evidence="5">
    <location>
        <begin position="347"/>
        <end position="372"/>
    </location>
</feature>
<feature type="transmembrane region" description="Helical" evidence="5">
    <location>
        <begin position="287"/>
        <end position="304"/>
    </location>
</feature>
<dbReference type="SUPFAM" id="SSF103473">
    <property type="entry name" value="MFS general substrate transporter"/>
    <property type="match status" value="1"/>
</dbReference>
<dbReference type="PANTHER" id="PTHR23530">
    <property type="entry name" value="TRANSPORT PROTEIN-RELATED"/>
    <property type="match status" value="1"/>
</dbReference>
<dbReference type="InterPro" id="IPR036259">
    <property type="entry name" value="MFS_trans_sf"/>
</dbReference>
<dbReference type="InterPro" id="IPR053160">
    <property type="entry name" value="MFS_DHA3_Transporter"/>
</dbReference>
<evidence type="ECO:0000313" key="8">
    <source>
        <dbReference type="Proteomes" id="UP000242592"/>
    </source>
</evidence>
<evidence type="ECO:0000256" key="5">
    <source>
        <dbReference type="SAM" id="Phobius"/>
    </source>
</evidence>
<evidence type="ECO:0000259" key="6">
    <source>
        <dbReference type="PROSITE" id="PS50850"/>
    </source>
</evidence>
<evidence type="ECO:0000256" key="2">
    <source>
        <dbReference type="ARBA" id="ARBA00022692"/>
    </source>
</evidence>
<organism evidence="7 8">
    <name type="scientific">Thermosipho atlanticus DSM 15807</name>
    <dbReference type="NCBI Taxonomy" id="1123380"/>
    <lineage>
        <taxon>Bacteria</taxon>
        <taxon>Thermotogati</taxon>
        <taxon>Thermotogota</taxon>
        <taxon>Thermotogae</taxon>
        <taxon>Thermotogales</taxon>
        <taxon>Fervidobacteriaceae</taxon>
        <taxon>Thermosipho</taxon>
    </lineage>
</organism>
<feature type="transmembrane region" description="Helical" evidence="5">
    <location>
        <begin position="139"/>
        <end position="158"/>
    </location>
</feature>
<dbReference type="AlphaFoldDB" id="A0A1M5S2W6"/>
<dbReference type="EMBL" id="FQXN01000002">
    <property type="protein sequence ID" value="SHH32824.1"/>
    <property type="molecule type" value="Genomic_DNA"/>
</dbReference>
<dbReference type="RefSeq" id="WP_200773529.1">
    <property type="nucleotide sequence ID" value="NZ_FQXN01000002.1"/>
</dbReference>
<dbReference type="PROSITE" id="PS00216">
    <property type="entry name" value="SUGAR_TRANSPORT_1"/>
    <property type="match status" value="1"/>
</dbReference>
<feature type="domain" description="Major facilitator superfamily (MFS) profile" evidence="6">
    <location>
        <begin position="1"/>
        <end position="401"/>
    </location>
</feature>
<evidence type="ECO:0000256" key="3">
    <source>
        <dbReference type="ARBA" id="ARBA00022989"/>
    </source>
</evidence>
<feature type="transmembrane region" description="Helical" evidence="5">
    <location>
        <begin position="165"/>
        <end position="183"/>
    </location>
</feature>
<feature type="transmembrane region" description="Helical" evidence="5">
    <location>
        <begin position="79"/>
        <end position="104"/>
    </location>
</feature>
<feature type="transmembrane region" description="Helical" evidence="5">
    <location>
        <begin position="378"/>
        <end position="398"/>
    </location>
</feature>
<dbReference type="Proteomes" id="UP000242592">
    <property type="component" value="Unassembled WGS sequence"/>
</dbReference>
<dbReference type="PROSITE" id="PS50850">
    <property type="entry name" value="MFS"/>
    <property type="match status" value="1"/>
</dbReference>
<dbReference type="PANTHER" id="PTHR23530:SF1">
    <property type="entry name" value="PERMEASE, MAJOR FACILITATOR SUPERFAMILY-RELATED"/>
    <property type="match status" value="1"/>
</dbReference>
<keyword evidence="4 5" id="KW-0472">Membrane</keyword>
<protein>
    <submittedName>
        <fullName evidence="7">Predicted arabinose efflux permease, MFS family</fullName>
    </submittedName>
</protein>
<dbReference type="InterPro" id="IPR020846">
    <property type="entry name" value="MFS_dom"/>
</dbReference>
<feature type="transmembrane region" description="Helical" evidence="5">
    <location>
        <begin position="20"/>
        <end position="39"/>
    </location>
</feature>
<reference evidence="8" key="1">
    <citation type="submission" date="2016-11" db="EMBL/GenBank/DDBJ databases">
        <authorList>
            <person name="Varghese N."/>
            <person name="Submissions S."/>
        </authorList>
    </citation>
    <scope>NUCLEOTIDE SEQUENCE [LARGE SCALE GENOMIC DNA]</scope>
    <source>
        <strain evidence="8">DSM 15807</strain>
    </source>
</reference>
<feature type="transmembrane region" description="Helical" evidence="5">
    <location>
        <begin position="310"/>
        <end position="326"/>
    </location>
</feature>
<proteinExistence type="predicted"/>
<sequence length="401" mass="45158">MFEKDIQFRKFQLYGFLKNLRFFEPFLILFLLSSGLSYLQIGVLYSIKSVATNILEIPTGIVADLYGRKKAMLFSMSSYIVSFFIFYFSYSFVLYIFAMILFAFGEAFRTGTHKAMIFDYLKLKNIENLKVQYYGSTRAASQLGSAINSLLAAAIVFLSGDYRKIFAFTIIPYVLNFINLATYPKELDKLEMKKSKKATLKDFITAVANVRVLRVILNTSSYSAVFKSLKDYLQPILETFALTLPIFVSLNDEKRSSIVIGVVYFVLYLLTSYASKNSWKINRKGSTIALNLTLLLGALSILFAGLTYMFKFYVISIVIFVVLYIIENLRRPISVSYISENVKSDALASVLSVESQTTTFLTAVFSVIAGYFADKYGIGQAITISGVILIGISLLVGIKEK</sequence>
<accession>A0A1M5S2W6</accession>